<evidence type="ECO:0000256" key="1">
    <source>
        <dbReference type="ARBA" id="ARBA00022614"/>
    </source>
</evidence>
<proteinExistence type="predicted"/>
<dbReference type="SUPFAM" id="SSF81383">
    <property type="entry name" value="F-box domain"/>
    <property type="match status" value="1"/>
</dbReference>
<dbReference type="Gene3D" id="3.80.10.10">
    <property type="entry name" value="Ribonuclease Inhibitor"/>
    <property type="match status" value="1"/>
</dbReference>
<sequence length="349" mass="39869">MSYAVDRQFPYSSLTQSPATGEEAGGDQGLIQLLPVEIVQNILLFVPESSTSLVCKRWLAFERDSYFSLEKIRRSSKKWGIDRDVAAADALMAKETDANAARRIEIIKRSVMSRCSVEEGTHSLSPMDQKMLVSAASRPLKVLQFWSCFEGWKSLVALWNILLESNLVSDQQLPDVPLREQALLVREGMKKHQNELSKVKSLDLRDKNISKLPPEMALFTSLEDLKLDHNPLHRISAKLLRVWDKIKSFSMANTSLERLPEGFGDNWQQLESLTLSGNDIKTLPAHFSTRWPRLKNIRLENNNIESLSEDFGKFWNSLERATLQNNSYKIVPSSMLELGRRLKVFRYDA</sequence>
<dbReference type="AlphaFoldDB" id="A0A0H5DPI4"/>
<dbReference type="PANTHER" id="PTHR45712">
    <property type="entry name" value="AGAP008170-PA"/>
    <property type="match status" value="1"/>
</dbReference>
<dbReference type="SUPFAM" id="SSF52058">
    <property type="entry name" value="L domain-like"/>
    <property type="match status" value="1"/>
</dbReference>
<evidence type="ECO:0000313" key="4">
    <source>
        <dbReference type="Proteomes" id="UP000220251"/>
    </source>
</evidence>
<dbReference type="EMBL" id="CWGJ01000012">
    <property type="protein sequence ID" value="CRX38476.1"/>
    <property type="molecule type" value="Genomic_DNA"/>
</dbReference>
<dbReference type="Proteomes" id="UP000220251">
    <property type="component" value="Unassembled WGS sequence"/>
</dbReference>
<dbReference type="InterPro" id="IPR050333">
    <property type="entry name" value="SLRP"/>
</dbReference>
<keyword evidence="4" id="KW-1185">Reference proteome</keyword>
<dbReference type="InterPro" id="IPR032675">
    <property type="entry name" value="LRR_dom_sf"/>
</dbReference>
<name>A0A0H5DPI4_9BACT</name>
<evidence type="ECO:0000256" key="2">
    <source>
        <dbReference type="ARBA" id="ARBA00022737"/>
    </source>
</evidence>
<dbReference type="InterPro" id="IPR036047">
    <property type="entry name" value="F-box-like_dom_sf"/>
</dbReference>
<gene>
    <name evidence="3" type="ORF">ELAC_1133</name>
</gene>
<dbReference type="RefSeq" id="WP_143406451.1">
    <property type="nucleotide sequence ID" value="NZ_CWGJ01000012.1"/>
</dbReference>
<evidence type="ECO:0000313" key="3">
    <source>
        <dbReference type="EMBL" id="CRX38476.1"/>
    </source>
</evidence>
<keyword evidence="1" id="KW-0433">Leucine-rich repeat</keyword>
<dbReference type="PANTHER" id="PTHR45712:SF30">
    <property type="entry name" value="LRRNT DOMAIN-CONTAINING PROTEIN"/>
    <property type="match status" value="1"/>
</dbReference>
<reference evidence="4" key="1">
    <citation type="submission" date="2015-06" db="EMBL/GenBank/DDBJ databases">
        <authorList>
            <person name="Bertelli C."/>
        </authorList>
    </citation>
    <scope>NUCLEOTIDE SEQUENCE [LARGE SCALE GENOMIC DNA]</scope>
    <source>
        <strain evidence="4">CRIB-30</strain>
    </source>
</reference>
<accession>A0A0H5DPI4</accession>
<evidence type="ECO:0008006" key="5">
    <source>
        <dbReference type="Google" id="ProtNLM"/>
    </source>
</evidence>
<dbReference type="OrthoDB" id="330733at2"/>
<protein>
    <recommendedName>
        <fullName evidence="5">F-box domain-containing protein</fullName>
    </recommendedName>
</protein>
<keyword evidence="2" id="KW-0677">Repeat</keyword>
<organism evidence="3 4">
    <name type="scientific">Estrella lausannensis</name>
    <dbReference type="NCBI Taxonomy" id="483423"/>
    <lineage>
        <taxon>Bacteria</taxon>
        <taxon>Pseudomonadati</taxon>
        <taxon>Chlamydiota</taxon>
        <taxon>Chlamydiia</taxon>
        <taxon>Parachlamydiales</taxon>
        <taxon>Candidatus Criblamydiaceae</taxon>
        <taxon>Estrella</taxon>
    </lineage>
</organism>